<keyword evidence="5" id="KW-0874">Quinone</keyword>
<feature type="domain" description="Pre-rRNA-processing protein Ipi1 N-terminal" evidence="13">
    <location>
        <begin position="138"/>
        <end position="236"/>
    </location>
</feature>
<evidence type="ECO:0000256" key="11">
    <source>
        <dbReference type="ARBA" id="ARBA00070160"/>
    </source>
</evidence>
<comment type="function">
    <text evidence="2">Component of the RIX1 complex required for processing of ITS2 sequences from 35S pre-rRNA.</text>
</comment>
<comment type="cofactor">
    <cofactor evidence="1">
        <name>FAD</name>
        <dbReference type="ChEBI" id="CHEBI:57692"/>
    </cofactor>
</comment>
<organism evidence="14 15">
    <name type="scientific">Coemansia interrupta</name>
    <dbReference type="NCBI Taxonomy" id="1126814"/>
    <lineage>
        <taxon>Eukaryota</taxon>
        <taxon>Fungi</taxon>
        <taxon>Fungi incertae sedis</taxon>
        <taxon>Zoopagomycota</taxon>
        <taxon>Kickxellomycotina</taxon>
        <taxon>Kickxellomycetes</taxon>
        <taxon>Kickxellales</taxon>
        <taxon>Kickxellaceae</taxon>
        <taxon>Coemansia</taxon>
    </lineage>
</organism>
<evidence type="ECO:0000256" key="4">
    <source>
        <dbReference type="ARBA" id="ARBA00022630"/>
    </source>
</evidence>
<feature type="domain" description="FAD/NAD(P)-binding" evidence="12">
    <location>
        <begin position="657"/>
        <end position="775"/>
    </location>
</feature>
<dbReference type="PANTHER" id="PTHR10632:SF2">
    <property type="entry name" value="SULFIDE:QUINONE OXIDOREDUCTASE, MITOCHONDRIAL"/>
    <property type="match status" value="1"/>
</dbReference>
<dbReference type="InterPro" id="IPR024679">
    <property type="entry name" value="Ipi1_N"/>
</dbReference>
<reference evidence="14" key="1">
    <citation type="submission" date="2022-07" db="EMBL/GenBank/DDBJ databases">
        <title>Phylogenomic reconstructions and comparative analyses of Kickxellomycotina fungi.</title>
        <authorList>
            <person name="Reynolds N.K."/>
            <person name="Stajich J.E."/>
            <person name="Barry K."/>
            <person name="Grigoriev I.V."/>
            <person name="Crous P."/>
            <person name="Smith M.E."/>
        </authorList>
    </citation>
    <scope>NUCLEOTIDE SEQUENCE</scope>
    <source>
        <strain evidence="14">BCRC 34489</strain>
    </source>
</reference>
<keyword evidence="4" id="KW-0285">Flavoprotein</keyword>
<dbReference type="InterPro" id="IPR023753">
    <property type="entry name" value="FAD/NAD-binding_dom"/>
</dbReference>
<dbReference type="Proteomes" id="UP001140172">
    <property type="component" value="Unassembled WGS sequence"/>
</dbReference>
<evidence type="ECO:0000256" key="6">
    <source>
        <dbReference type="ARBA" id="ARBA00022827"/>
    </source>
</evidence>
<dbReference type="SUPFAM" id="SSF51905">
    <property type="entry name" value="FAD/NAD(P)-binding domain"/>
    <property type="match status" value="2"/>
</dbReference>
<accession>A0A9W8LJ40</accession>
<dbReference type="InterPro" id="IPR011989">
    <property type="entry name" value="ARM-like"/>
</dbReference>
<dbReference type="FunFam" id="3.50.50.60:FF:000034">
    <property type="entry name" value="sulfide:quinone oxidoreductase, mitochondrial"/>
    <property type="match status" value="1"/>
</dbReference>
<dbReference type="Gene3D" id="3.50.50.60">
    <property type="entry name" value="FAD/NAD(P)-binding domain"/>
    <property type="match status" value="2"/>
</dbReference>
<dbReference type="AlphaFoldDB" id="A0A9W8LJ40"/>
<dbReference type="PANTHER" id="PTHR10632">
    <property type="entry name" value="SULFIDE:QUINONE OXIDOREDUCTASE"/>
    <property type="match status" value="1"/>
</dbReference>
<comment type="subcellular location">
    <subcellularLocation>
        <location evidence="3">Mitochondrion</location>
    </subcellularLocation>
</comment>
<evidence type="ECO:0000256" key="3">
    <source>
        <dbReference type="ARBA" id="ARBA00004173"/>
    </source>
</evidence>
<dbReference type="InterPro" id="IPR015904">
    <property type="entry name" value="Sulphide_quinone_reductase"/>
</dbReference>
<evidence type="ECO:0000256" key="2">
    <source>
        <dbReference type="ARBA" id="ARBA00002355"/>
    </source>
</evidence>
<dbReference type="InterPro" id="IPR016024">
    <property type="entry name" value="ARM-type_fold"/>
</dbReference>
<evidence type="ECO:0000256" key="5">
    <source>
        <dbReference type="ARBA" id="ARBA00022719"/>
    </source>
</evidence>
<evidence type="ECO:0000256" key="1">
    <source>
        <dbReference type="ARBA" id="ARBA00001974"/>
    </source>
</evidence>
<evidence type="ECO:0000256" key="9">
    <source>
        <dbReference type="ARBA" id="ARBA00023128"/>
    </source>
</evidence>
<dbReference type="Pfam" id="PF07992">
    <property type="entry name" value="Pyr_redox_2"/>
    <property type="match status" value="1"/>
</dbReference>
<evidence type="ECO:0000313" key="14">
    <source>
        <dbReference type="EMBL" id="KAJ2781274.1"/>
    </source>
</evidence>
<evidence type="ECO:0000256" key="8">
    <source>
        <dbReference type="ARBA" id="ARBA00023002"/>
    </source>
</evidence>
<evidence type="ECO:0000313" key="15">
    <source>
        <dbReference type="Proteomes" id="UP001140172"/>
    </source>
</evidence>
<dbReference type="OrthoDB" id="361362at2759"/>
<dbReference type="EMBL" id="JANBUM010000215">
    <property type="protein sequence ID" value="KAJ2781274.1"/>
    <property type="molecule type" value="Genomic_DNA"/>
</dbReference>
<dbReference type="Gene3D" id="1.25.10.10">
    <property type="entry name" value="Leucine-rich Repeat Variant"/>
    <property type="match status" value="1"/>
</dbReference>
<dbReference type="GO" id="GO:0048038">
    <property type="term" value="F:quinone binding"/>
    <property type="evidence" value="ECO:0007669"/>
    <property type="project" value="UniProtKB-KW"/>
</dbReference>
<dbReference type="Pfam" id="PF12333">
    <property type="entry name" value="Ipi1_N"/>
    <property type="match status" value="1"/>
</dbReference>
<evidence type="ECO:0000256" key="10">
    <source>
        <dbReference type="ARBA" id="ARBA00060891"/>
    </source>
</evidence>
<keyword evidence="15" id="KW-1185">Reference proteome</keyword>
<keyword evidence="7" id="KW-0809">Transit peptide</keyword>
<dbReference type="InterPro" id="IPR036188">
    <property type="entry name" value="FAD/NAD-bd_sf"/>
</dbReference>
<dbReference type="GO" id="GO:0070224">
    <property type="term" value="F:sulfide:quinone oxidoreductase activity"/>
    <property type="evidence" value="ECO:0007669"/>
    <property type="project" value="TreeGrafter"/>
</dbReference>
<dbReference type="GO" id="GO:0005739">
    <property type="term" value="C:mitochondrion"/>
    <property type="evidence" value="ECO:0007669"/>
    <property type="project" value="UniProtKB-SubCell"/>
</dbReference>
<evidence type="ECO:0000256" key="7">
    <source>
        <dbReference type="ARBA" id="ARBA00022946"/>
    </source>
</evidence>
<evidence type="ECO:0000259" key="12">
    <source>
        <dbReference type="Pfam" id="PF07992"/>
    </source>
</evidence>
<keyword evidence="9" id="KW-0496">Mitochondrion</keyword>
<comment type="similarity">
    <text evidence="10">Belongs to the SQRD family.</text>
</comment>
<keyword evidence="6" id="KW-0274">FAD</keyword>
<dbReference type="GO" id="GO:0071949">
    <property type="term" value="F:FAD binding"/>
    <property type="evidence" value="ECO:0007669"/>
    <property type="project" value="TreeGrafter"/>
</dbReference>
<protein>
    <recommendedName>
        <fullName evidence="11">Sulfide:quinone oxidoreductase, mitochondrial</fullName>
    </recommendedName>
</protein>
<gene>
    <name evidence="14" type="ORF">GGI15_003255</name>
</gene>
<dbReference type="GO" id="GO:0070221">
    <property type="term" value="P:sulfide oxidation, using sulfide:quinone oxidoreductase"/>
    <property type="evidence" value="ECO:0007669"/>
    <property type="project" value="TreeGrafter"/>
</dbReference>
<proteinExistence type="inferred from homology"/>
<comment type="caution">
    <text evidence="14">The sequence shown here is derived from an EMBL/GenBank/DDBJ whole genome shotgun (WGS) entry which is preliminary data.</text>
</comment>
<evidence type="ECO:0000259" key="13">
    <source>
        <dbReference type="Pfam" id="PF12333"/>
    </source>
</evidence>
<name>A0A9W8LJ40_9FUNG</name>
<sequence>MPKSKKKQQKAEDFKKVKLKVGKKKAPASNATDTSFTSKTIVLSGQSITADKGVAVTNSRNLTLKDILSKLRHYSPVIRKEALAGLADLITIHKNVLKTELGPIIEGSVRLIVDNEPAVRRGLLRLYSDILRDIPQRDLSAFASLMVVFTCSGMTHILEDIRGDAMKFLDLLAEVVPAAVAQHSATIMRNFFSLLETKAATAGNGGASNGAGVNTRTSLLTQGNRLAIMRSCHNYLAVYTHPVLETGSDLWFMGDSGLSTEEQGYSAYFYPDTPAPFGAFCLFGEAASGKSAAIGNSTSTIRAQSAEALERLFPFLQETWMESATIFGTNAICGDRSLDLCAMVLQIFQTLWRTAHPKGIPATASDLVEFLRRCMSYFPFGEGFTGDSVAEGTLLEMNLRVCELIALVRLGCSQEDGQHASSRGTESDRWAKRATRFLLLTIGLKPAKAASASASDQNPKQADQHSQLLLQETVSNPHLSSEALPLLLASLWRLAQSASRNDAECLLAAATHHVRKCPLASPSKTLGIRFLTAAIERQWSRTPMRGTLDLTPLKGVVCEWVLGLPKLMWQLRDRNLPASAAAADALRLVCQRTRLLDAPSLAALHASIVPLFCVTVPSKGLVYGPFRVYPASLQRSVLEISWSRLMTTAASSPSSSYKLVVVGGGAAGLAVSSTLADKLGKNEVAVIEPSPVHYQQPLFTFVGGGLKDFNDTYRPTAEVVSPNAQLIPQAAAQINPENNTVTLSDGSTVSYEYLVVATGIELNFGGIKGLQDAIGKNGVASNYSPKYVQNTYEFLQNVTSGNALFTMPATPIKCAGAPQKIAYLADELFREKGIRDRVNVNYYTALGKIFAVDKYANAMNAVAKSRDVNVNLFHDLVEVDGPAKKATFKILGDSARAGETVAVPYEFLHVTPPMKPFDFIKNSKIANAAGYVDVNQATLQHNKYSNIYSLGDCSSLPTSKTAAAAAAQSKVLKSNLLAQIRGETTPSAEYTGYTSCPLVTGKHKLVLAEFSGYTGTPQETFFFNQANEHAFSYWLTADLLPEIYWNSMLKGTWSGPAPIRKFVNPTSIN</sequence>
<dbReference type="SUPFAM" id="SSF48371">
    <property type="entry name" value="ARM repeat"/>
    <property type="match status" value="1"/>
</dbReference>
<keyword evidence="8" id="KW-0560">Oxidoreductase</keyword>